<proteinExistence type="predicted"/>
<keyword evidence="2" id="KW-1185">Reference proteome</keyword>
<protein>
    <submittedName>
        <fullName evidence="1">Uncharacterized protein</fullName>
    </submittedName>
</protein>
<dbReference type="Proteomes" id="UP001576780">
    <property type="component" value="Unassembled WGS sequence"/>
</dbReference>
<gene>
    <name evidence="1" type="ORF">ACE1CA_34970</name>
</gene>
<dbReference type="RefSeq" id="WP_413281984.1">
    <property type="nucleotide sequence ID" value="NZ_JBHFNT010000318.1"/>
</dbReference>
<name>A0ABV4WX85_9CYAN</name>
<evidence type="ECO:0000313" key="2">
    <source>
        <dbReference type="Proteomes" id="UP001576780"/>
    </source>
</evidence>
<dbReference type="Gene3D" id="1.10.260.40">
    <property type="entry name" value="lambda repressor-like DNA-binding domains"/>
    <property type="match status" value="1"/>
</dbReference>
<organism evidence="1 2">
    <name type="scientific">Floridaenema evergladense BLCC-F167</name>
    <dbReference type="NCBI Taxonomy" id="3153639"/>
    <lineage>
        <taxon>Bacteria</taxon>
        <taxon>Bacillati</taxon>
        <taxon>Cyanobacteriota</taxon>
        <taxon>Cyanophyceae</taxon>
        <taxon>Oscillatoriophycideae</taxon>
        <taxon>Aerosakkonematales</taxon>
        <taxon>Aerosakkonemataceae</taxon>
        <taxon>Floridanema</taxon>
        <taxon>Floridanema evergladense</taxon>
    </lineage>
</organism>
<comment type="caution">
    <text evidence="1">The sequence shown here is derived from an EMBL/GenBank/DDBJ whole genome shotgun (WGS) entry which is preliminary data.</text>
</comment>
<dbReference type="InterPro" id="IPR010982">
    <property type="entry name" value="Lambda_DNA-bd_dom_sf"/>
</dbReference>
<accession>A0ABV4WX85</accession>
<evidence type="ECO:0000313" key="1">
    <source>
        <dbReference type="EMBL" id="MFB2839721.1"/>
    </source>
</evidence>
<reference evidence="1 2" key="1">
    <citation type="submission" date="2024-09" db="EMBL/GenBank/DDBJ databases">
        <title>Floridaenema gen nov. (Aerosakkonemataceae, Aerosakkonematales ord. nov., Cyanobacteria) from benthic tropical and subtropical fresh waters, with the description of four new species.</title>
        <authorList>
            <person name="Moretto J.A."/>
            <person name="Berthold D.E."/>
            <person name="Lefler F.W."/>
            <person name="Huang I.-S."/>
            <person name="Laughinghouse H. IV."/>
        </authorList>
    </citation>
    <scope>NUCLEOTIDE SEQUENCE [LARGE SCALE GENOMIC DNA]</scope>
    <source>
        <strain evidence="1 2">BLCC-F167</strain>
    </source>
</reference>
<dbReference type="EMBL" id="JBHFNT010000318">
    <property type="protein sequence ID" value="MFB2839721.1"/>
    <property type="molecule type" value="Genomic_DNA"/>
</dbReference>
<sequence>MKKSLFSEDYKCFLNLLREARERAGLTQEHRIQGSMSLEEVRNLLKRIAQNYENEGLV</sequence>